<dbReference type="CDD" id="cd00303">
    <property type="entry name" value="retropepsin_like"/>
    <property type="match status" value="1"/>
</dbReference>
<evidence type="ECO:0000256" key="15">
    <source>
        <dbReference type="ARBA" id="ARBA00023172"/>
    </source>
</evidence>
<dbReference type="Gene3D" id="2.40.70.10">
    <property type="entry name" value="Acid Proteases"/>
    <property type="match status" value="1"/>
</dbReference>
<dbReference type="InterPro" id="IPR041373">
    <property type="entry name" value="RT_RNaseH"/>
</dbReference>
<dbReference type="InterPro" id="IPR050951">
    <property type="entry name" value="Retrovirus_Pol_polyprotein"/>
</dbReference>
<dbReference type="Gene3D" id="1.10.150.60">
    <property type="entry name" value="ARID DNA-binding domain"/>
    <property type="match status" value="1"/>
</dbReference>
<accession>A0A6L2JZF6</accession>
<keyword evidence="4" id="KW-0548">Nucleotidyltransferase</keyword>
<evidence type="ECO:0000256" key="17">
    <source>
        <dbReference type="SAM" id="MobiDB-lite"/>
    </source>
</evidence>
<feature type="non-terminal residue" evidence="22">
    <location>
        <position position="1"/>
    </location>
</feature>
<reference evidence="22" key="1">
    <citation type="journal article" date="2019" name="Sci. Rep.">
        <title>Draft genome of Tanacetum cinerariifolium, the natural source of mosquito coil.</title>
        <authorList>
            <person name="Yamashiro T."/>
            <person name="Shiraishi A."/>
            <person name="Satake H."/>
            <person name="Nakayama K."/>
        </authorList>
    </citation>
    <scope>NUCLEOTIDE SEQUENCE</scope>
</reference>
<dbReference type="Pfam" id="PF17921">
    <property type="entry name" value="Integrase_H2C2"/>
    <property type="match status" value="1"/>
</dbReference>
<dbReference type="PANTHER" id="PTHR37984:SF5">
    <property type="entry name" value="PROTEIN NYNRIN-LIKE"/>
    <property type="match status" value="1"/>
</dbReference>
<dbReference type="InterPro" id="IPR043502">
    <property type="entry name" value="DNA/RNA_pol_sf"/>
</dbReference>
<dbReference type="CDD" id="cd09274">
    <property type="entry name" value="RNase_HI_RT_Ty3"/>
    <property type="match status" value="1"/>
</dbReference>
<dbReference type="GO" id="GO:0006310">
    <property type="term" value="P:DNA recombination"/>
    <property type="evidence" value="ECO:0007669"/>
    <property type="project" value="UniProtKB-KW"/>
</dbReference>
<dbReference type="InterPro" id="IPR036431">
    <property type="entry name" value="ARID_dom_sf"/>
</dbReference>
<dbReference type="Gene3D" id="4.10.60.10">
    <property type="entry name" value="Zinc finger, CCHC-type"/>
    <property type="match status" value="1"/>
</dbReference>
<keyword evidence="2" id="KW-0645">Protease</keyword>
<dbReference type="PANTHER" id="PTHR37984">
    <property type="entry name" value="PROTEIN CBG26694"/>
    <property type="match status" value="1"/>
</dbReference>
<keyword evidence="9" id="KW-0378">Hydrolase</keyword>
<feature type="domain" description="ARID" evidence="21">
    <location>
        <begin position="2403"/>
        <end position="2495"/>
    </location>
</feature>
<dbReference type="Pfam" id="PF00078">
    <property type="entry name" value="RVT_1"/>
    <property type="match status" value="2"/>
</dbReference>
<dbReference type="SMART" id="SM00343">
    <property type="entry name" value="ZnF_C2HC"/>
    <property type="match status" value="4"/>
</dbReference>
<dbReference type="Pfam" id="PF24626">
    <property type="entry name" value="SH3_Tf2-1"/>
    <property type="match status" value="2"/>
</dbReference>
<evidence type="ECO:0000256" key="16">
    <source>
        <dbReference type="PROSITE-ProRule" id="PRU00047"/>
    </source>
</evidence>
<evidence type="ECO:0000256" key="11">
    <source>
        <dbReference type="ARBA" id="ARBA00022908"/>
    </source>
</evidence>
<evidence type="ECO:0000256" key="12">
    <source>
        <dbReference type="ARBA" id="ARBA00022918"/>
    </source>
</evidence>
<dbReference type="GO" id="GO:0003887">
    <property type="term" value="F:DNA-directed DNA polymerase activity"/>
    <property type="evidence" value="ECO:0007669"/>
    <property type="project" value="UniProtKB-KW"/>
</dbReference>
<dbReference type="Gene3D" id="3.10.10.10">
    <property type="entry name" value="HIV Type 1 Reverse Transcriptase, subunit A, domain 1"/>
    <property type="match status" value="3"/>
</dbReference>
<feature type="region of interest" description="Disordered" evidence="17">
    <location>
        <begin position="2515"/>
        <end position="2594"/>
    </location>
</feature>
<evidence type="ECO:0000256" key="4">
    <source>
        <dbReference type="ARBA" id="ARBA00022695"/>
    </source>
</evidence>
<dbReference type="Pfam" id="PF01388">
    <property type="entry name" value="ARID"/>
    <property type="match status" value="1"/>
</dbReference>
<dbReference type="PROSITE" id="PS50878">
    <property type="entry name" value="RT_POL"/>
    <property type="match status" value="1"/>
</dbReference>
<evidence type="ECO:0000256" key="2">
    <source>
        <dbReference type="ARBA" id="ARBA00022670"/>
    </source>
</evidence>
<dbReference type="GO" id="GO:0004519">
    <property type="term" value="F:endonuclease activity"/>
    <property type="evidence" value="ECO:0007669"/>
    <property type="project" value="UniProtKB-KW"/>
</dbReference>
<dbReference type="CDD" id="cd16100">
    <property type="entry name" value="ARID"/>
    <property type="match status" value="1"/>
</dbReference>
<dbReference type="InterPro" id="IPR001606">
    <property type="entry name" value="ARID_dom"/>
</dbReference>
<dbReference type="GO" id="GO:0006508">
    <property type="term" value="P:proteolysis"/>
    <property type="evidence" value="ECO:0007669"/>
    <property type="project" value="UniProtKB-KW"/>
</dbReference>
<feature type="domain" description="Integrase catalytic" evidence="20">
    <location>
        <begin position="1614"/>
        <end position="1843"/>
    </location>
</feature>
<dbReference type="InterPro" id="IPR056924">
    <property type="entry name" value="SH3_Tf2-1"/>
</dbReference>
<keyword evidence="13" id="KW-0239">DNA-directed DNA polymerase</keyword>
<dbReference type="InterPro" id="IPR021109">
    <property type="entry name" value="Peptidase_aspartic_dom_sf"/>
</dbReference>
<dbReference type="PROSITE" id="PS50158">
    <property type="entry name" value="ZF_CCHC"/>
    <property type="match status" value="2"/>
</dbReference>
<gene>
    <name evidence="22" type="ORF">Tci_014489</name>
</gene>
<feature type="compositionally biased region" description="Polar residues" evidence="17">
    <location>
        <begin position="1"/>
        <end position="12"/>
    </location>
</feature>
<dbReference type="InterPro" id="IPR001584">
    <property type="entry name" value="Integrase_cat-core"/>
</dbReference>
<proteinExistence type="predicted"/>
<evidence type="ECO:0000256" key="14">
    <source>
        <dbReference type="ARBA" id="ARBA00023125"/>
    </source>
</evidence>
<feature type="compositionally biased region" description="Acidic residues" evidence="17">
    <location>
        <begin position="786"/>
        <end position="804"/>
    </location>
</feature>
<evidence type="ECO:0000259" key="20">
    <source>
        <dbReference type="PROSITE" id="PS50994"/>
    </source>
</evidence>
<dbReference type="Pfam" id="PF08284">
    <property type="entry name" value="RVP_2"/>
    <property type="match status" value="1"/>
</dbReference>
<dbReference type="CDD" id="cd01647">
    <property type="entry name" value="RT_LTR"/>
    <property type="match status" value="2"/>
</dbReference>
<organism evidence="22">
    <name type="scientific">Tanacetum cinerariifolium</name>
    <name type="common">Dalmatian daisy</name>
    <name type="synonym">Chrysanthemum cinerariifolium</name>
    <dbReference type="NCBI Taxonomy" id="118510"/>
    <lineage>
        <taxon>Eukaryota</taxon>
        <taxon>Viridiplantae</taxon>
        <taxon>Streptophyta</taxon>
        <taxon>Embryophyta</taxon>
        <taxon>Tracheophyta</taxon>
        <taxon>Spermatophyta</taxon>
        <taxon>Magnoliopsida</taxon>
        <taxon>eudicotyledons</taxon>
        <taxon>Gunneridae</taxon>
        <taxon>Pentapetalae</taxon>
        <taxon>asterids</taxon>
        <taxon>campanulids</taxon>
        <taxon>Asterales</taxon>
        <taxon>Asteraceae</taxon>
        <taxon>Asteroideae</taxon>
        <taxon>Anthemideae</taxon>
        <taxon>Anthemidinae</taxon>
        <taxon>Tanacetum</taxon>
    </lineage>
</organism>
<dbReference type="InterPro" id="IPR043128">
    <property type="entry name" value="Rev_trsase/Diguanyl_cyclase"/>
</dbReference>
<evidence type="ECO:0000259" key="21">
    <source>
        <dbReference type="PROSITE" id="PS51011"/>
    </source>
</evidence>
<evidence type="ECO:0000256" key="5">
    <source>
        <dbReference type="ARBA" id="ARBA00022722"/>
    </source>
</evidence>
<dbReference type="GO" id="GO:0003677">
    <property type="term" value="F:DNA binding"/>
    <property type="evidence" value="ECO:0007669"/>
    <property type="project" value="UniProtKB-KW"/>
</dbReference>
<dbReference type="GO" id="GO:0015074">
    <property type="term" value="P:DNA integration"/>
    <property type="evidence" value="ECO:0007669"/>
    <property type="project" value="UniProtKB-KW"/>
</dbReference>
<dbReference type="Gene3D" id="3.30.70.270">
    <property type="match status" value="2"/>
</dbReference>
<dbReference type="Pfam" id="PF00098">
    <property type="entry name" value="zf-CCHC"/>
    <property type="match status" value="1"/>
</dbReference>
<feature type="domain" description="CCHC-type" evidence="18">
    <location>
        <begin position="1230"/>
        <end position="1245"/>
    </location>
</feature>
<dbReference type="GO" id="GO:0004190">
    <property type="term" value="F:aspartic-type endopeptidase activity"/>
    <property type="evidence" value="ECO:0007669"/>
    <property type="project" value="UniProtKB-KW"/>
</dbReference>
<dbReference type="InterPro" id="IPR012337">
    <property type="entry name" value="RNaseH-like_sf"/>
</dbReference>
<evidence type="ECO:0000256" key="10">
    <source>
        <dbReference type="ARBA" id="ARBA00022842"/>
    </source>
</evidence>
<keyword evidence="16" id="KW-0862">Zinc</keyword>
<keyword evidence="15" id="KW-0233">DNA recombination</keyword>
<name>A0A6L2JZF6_TANCI</name>
<feature type="compositionally biased region" description="Acidic residues" evidence="17">
    <location>
        <begin position="755"/>
        <end position="775"/>
    </location>
</feature>
<feature type="region of interest" description="Disordered" evidence="17">
    <location>
        <begin position="734"/>
        <end position="859"/>
    </location>
</feature>
<feature type="domain" description="Reverse transcriptase" evidence="19">
    <location>
        <begin position="1422"/>
        <end position="1609"/>
    </location>
</feature>
<dbReference type="GO" id="GO:0008270">
    <property type="term" value="F:zinc ion binding"/>
    <property type="evidence" value="ECO:0007669"/>
    <property type="project" value="UniProtKB-KW"/>
</dbReference>
<evidence type="ECO:0000259" key="19">
    <source>
        <dbReference type="PROSITE" id="PS50878"/>
    </source>
</evidence>
<evidence type="ECO:0000256" key="7">
    <source>
        <dbReference type="ARBA" id="ARBA00022750"/>
    </source>
</evidence>
<dbReference type="EMBL" id="BKCJ010001579">
    <property type="protein sequence ID" value="GEU42511.1"/>
    <property type="molecule type" value="Genomic_DNA"/>
</dbReference>
<evidence type="ECO:0000256" key="6">
    <source>
        <dbReference type="ARBA" id="ARBA00022723"/>
    </source>
</evidence>
<dbReference type="Gene3D" id="1.10.340.70">
    <property type="match status" value="1"/>
</dbReference>
<sequence>YSPASSRNTAFDSETESDPSEDPFKDHSAPLAILPFHDDPYMKVMQEYNATSNELPIPPPRAPMAPPTVLPTSLVFKTGESSHVTHLEHHKEQISAILNHLDELPFERIEHMEDKIEGLGFLKPLYPGIIDMINDQDIEHMIPPTPPRDIEPHIRSPISVSPSSSVGSSSPVKSTIPPPDYPLMSLSSLKWLPKGHQHLQHMTQAAIRKLVADSVATALKAQAATKANTNNTNRNTRQSRTLVARKCFYKVFMSCQPFNFKGPYTVKCHTSNKVGHQTRNCKNKGPATGSNLQPISVTCHACRENWNYRNQCPKAKNNAHGRAYLLKDKNAHQDPNIVTGAALVARAPYRLAPSKMQELSDQLQELADRGFIRPSTSPWGARVLFVKKKDGYFRMCIDYRELNKLTVKNRYPLPRIDDLFDQLQGSSVYSKIDLRSGYHQLRVRDEDILKIAFKTCIPLRPNLGVLQLPLFGDLRDLIMHESHKLKYSIHLDSDKMYQDLKKLYWWPNMKAKVGDVQLIGLVIIHETPEKIVQIRQRLQAARDRQRSYANIRRKPLEFQVKDRVMLKVSPRKGVIRFEKRGKLDPWYTGPFKILKRVDPVAYTLELPEELSNVHSTFHISNLKKCLSDESLVIPMKELWLDDKLDFVEEPVEIMNREVKQLKQSLIAIVKVRWNSKRGPEFTWEREDQNLMSSESHATITYTLMSSYEVIVNGLHTRVGVPRVSTLADDVFPTEEQPLPAVVSPTAESPGYITDSEPEMDPEEENGDDEKSEGDSIDYPTSRGNDDANDEDEEESLDSKEEEEEHPALTIPAPSLHSSISASEDSDQTEPFKEGETAATPPPSAYPPLSRTPPIGTLPIGTPPLLPIPLPTSSLPLSSLLPSTSCREGIPEVDMPLQKRARFTTSTDGYEVGKSSAAAARQIRLALTVDDSHRAEDRLIGRLRRERVDIFAPYIPLMCKRLLTPIMDYCQSREIHTSTLVTQIEALQRDASTLQGQQIDDGDRLTRHIQHEHAQRDAAPEDGGSINNLIAQRVTEALAEYTTQINSVVNRDTSHTTRAGPRTVRPTQECTYKDYLNCGPLKFNGTEGVIVSQEVAYAMPWKTLRQMMTAKYYPRGEVKKLEVKLWNLKVKGTDITSYTLRFQELASNNNVARAYAAGSGEKKPYRGTKPLCPKCNFHHDGPCGPKCTNCKRTGHIARDCRNRAANTNNNNNNNNYNNRRATSAYQGVPTCFECGAQGHFKNNCQKLGNRNQGNQNQAGNGNVVARAYGVGTAGGNPDVNVVTDYSYDVELADGQIIRVNTVIRGYTLNFLNHPFNIDLMLVELGSFDVIIGMDWLNMYYAVIVCDEKIVRVPFGNKALIILCNGRNNGTQLNIISCTKTRKYLLKGYPDFLANITTKTIKDKSEEKRLENVPIVRDFSEVFPEDLPGFPPTRQVEFQIDLIPGAAPIAQAPYRLAPSEMKELSNQLQELSDKGFIRPSSLPWGAPLQGSSIYSKIDLRSGYHQLRVREEYIPKTTFRTRYSQYEFQVMSFGLTNAPAIFMDLMNRVCKPYLDKFVIVFIDDILIYSKNEQEHEEPLKLILELLKREKLYAKFSKCEFWIPKVQFLGHVIDSRGIHVDPAKIESIKDWASPKTPTEIRQFLGAEDFVAYCDASHKGLGVVLMQREKVISYASRQLKIHEKNYTTHDLELGAVVFALKIWRHNLYGMKCTVFTDHKSLQHILDQKELNMRQRRWVRALVMKIGLDLPKQILGAQTEAKKPENLKKEDRAFQKALGTRLDMSTAYHPETDRQRERTIQTLEDMLRACMIDFGNGWERHLSLIEFSYNNSYHVSIKAVPFEALYGRKCRSPVCWAEVGDAQLTGPEIIQETTEKIIQIKQRLQAARDRQKSYVNVRRKPLEFQVGDKVMLKVSPWKGVVRFGKRGKLNPRYIGPFKVLAKVGTIVYRLELPQQLSRVHSTFHVSNLKKCLFDEPLAIPLDELHIDDKLHFVKEPVEIMDREIKRLSIARLRPHGDPQMIRFGAHLVLVLHHFEKGSFEEIMERFFRYEYVLSRLREVKVEKYGGSLDIVLTVLVLICLLVEPLKRPSKTLLSTEDPDTSDSLTEFEDWEKETHGWFLLGNNVSHGAWQQRMMGLAQINIQMVVFLPQLLQLVFKTLKSFDFSLSPMMTDVYHVLGKQFLKQKVEEVVSYNSSKLQPSSKQIGESSELSRKERRARCYICRKRGHVYWKCTSKERSTKIQERNMPSPVMTGVQERINYPERVHVTIDYMVEGSDKGNWNKICIDQLEEQGYMVNYVNNRCRIKYMFDEIPEAVKQEATIEGEDEDNIFKSHNSLLDGYFRSLDLNEECSLVKGMEDLKMNKEDVHDYVDNEYMSLNRTLYAMKVNTFPRLISFLDLIKIDKLVYSNWEVLKGKFMKMLKWFYIGYLGQEVLGELPPVIGVIRIDLLGLYKFVDAMGGYMNVTFNDKWYQAAKILGLAYKHHETVKEVYKEYIGMVKVYYEEAKRSRHGEPRDVAVNYRGTAGRERPQVSVKINAEVEEMPDETPRKRSKTKREDVNMEDVNDGGNYEETNHGKETSTSSSDDFIIINYRKNQEASEEWH</sequence>
<evidence type="ECO:0000313" key="22">
    <source>
        <dbReference type="EMBL" id="GEU42511.1"/>
    </source>
</evidence>
<evidence type="ECO:0000256" key="3">
    <source>
        <dbReference type="ARBA" id="ARBA00022679"/>
    </source>
</evidence>
<keyword evidence="6" id="KW-0479">Metal-binding</keyword>
<keyword evidence="11" id="KW-0229">DNA integration</keyword>
<protein>
    <recommendedName>
        <fullName evidence="1">RNA-directed DNA polymerase</fullName>
        <ecNumber evidence="1">2.7.7.49</ecNumber>
    </recommendedName>
</protein>
<feature type="region of interest" description="Disordered" evidence="17">
    <location>
        <begin position="1"/>
        <end position="29"/>
    </location>
</feature>
<dbReference type="SUPFAM" id="SSF56672">
    <property type="entry name" value="DNA/RNA polymerases"/>
    <property type="match status" value="2"/>
</dbReference>
<dbReference type="Gene3D" id="3.30.420.10">
    <property type="entry name" value="Ribonuclease H-like superfamily/Ribonuclease H"/>
    <property type="match status" value="1"/>
</dbReference>
<feature type="domain" description="CCHC-type" evidence="18">
    <location>
        <begin position="1185"/>
        <end position="1201"/>
    </location>
</feature>
<dbReference type="InterPro" id="IPR001878">
    <property type="entry name" value="Znf_CCHC"/>
</dbReference>
<keyword evidence="16" id="KW-0863">Zinc-finger</keyword>
<dbReference type="EC" id="2.7.7.49" evidence="1"/>
<dbReference type="SUPFAM" id="SSF46774">
    <property type="entry name" value="ARID-like"/>
    <property type="match status" value="1"/>
</dbReference>
<evidence type="ECO:0000256" key="8">
    <source>
        <dbReference type="ARBA" id="ARBA00022759"/>
    </source>
</evidence>
<keyword evidence="5" id="KW-0540">Nuclease</keyword>
<keyword evidence="10" id="KW-0460">Magnesium</keyword>
<keyword evidence="7" id="KW-0064">Aspartyl protease</keyword>
<evidence type="ECO:0000256" key="13">
    <source>
        <dbReference type="ARBA" id="ARBA00022932"/>
    </source>
</evidence>
<evidence type="ECO:0000256" key="1">
    <source>
        <dbReference type="ARBA" id="ARBA00012493"/>
    </source>
</evidence>
<dbReference type="PROSITE" id="PS50994">
    <property type="entry name" value="INTEGRASE"/>
    <property type="match status" value="1"/>
</dbReference>
<keyword evidence="8" id="KW-0255">Endonuclease</keyword>
<dbReference type="InterPro" id="IPR000477">
    <property type="entry name" value="RT_dom"/>
</dbReference>
<dbReference type="InterPro" id="IPR036397">
    <property type="entry name" value="RNaseH_sf"/>
</dbReference>
<dbReference type="InterPro" id="IPR041588">
    <property type="entry name" value="Integrase_H2C2"/>
</dbReference>
<feature type="compositionally biased region" description="Low complexity" evidence="17">
    <location>
        <begin position="846"/>
        <end position="859"/>
    </location>
</feature>
<dbReference type="PROSITE" id="PS51011">
    <property type="entry name" value="ARID"/>
    <property type="match status" value="1"/>
</dbReference>
<keyword evidence="14" id="KW-0238">DNA-binding</keyword>
<evidence type="ECO:0000256" key="9">
    <source>
        <dbReference type="ARBA" id="ARBA00022801"/>
    </source>
</evidence>
<comment type="caution">
    <text evidence="22">The sequence shown here is derived from an EMBL/GenBank/DDBJ whole genome shotgun (WGS) entry which is preliminary data.</text>
</comment>
<keyword evidence="12" id="KW-0695">RNA-directed DNA polymerase</keyword>
<dbReference type="Pfam" id="PF17917">
    <property type="entry name" value="RT_RNaseH"/>
    <property type="match status" value="1"/>
</dbReference>
<dbReference type="SUPFAM" id="SSF53098">
    <property type="entry name" value="Ribonuclease H-like"/>
    <property type="match status" value="1"/>
</dbReference>
<feature type="compositionally biased region" description="Basic and acidic residues" evidence="17">
    <location>
        <begin position="2585"/>
        <end position="2594"/>
    </location>
</feature>
<keyword evidence="3" id="KW-0808">Transferase</keyword>
<dbReference type="GO" id="GO:0003964">
    <property type="term" value="F:RNA-directed DNA polymerase activity"/>
    <property type="evidence" value="ECO:0007669"/>
    <property type="project" value="UniProtKB-KW"/>
</dbReference>
<evidence type="ECO:0000259" key="18">
    <source>
        <dbReference type="PROSITE" id="PS50158"/>
    </source>
</evidence>